<dbReference type="Pfam" id="PF00583">
    <property type="entry name" value="Acetyltransf_1"/>
    <property type="match status" value="1"/>
</dbReference>
<organism evidence="2 3">
    <name type="scientific">Desulfofundulus thermobenzoicus</name>
    <dbReference type="NCBI Taxonomy" id="29376"/>
    <lineage>
        <taxon>Bacteria</taxon>
        <taxon>Bacillati</taxon>
        <taxon>Bacillota</taxon>
        <taxon>Clostridia</taxon>
        <taxon>Eubacteriales</taxon>
        <taxon>Peptococcaceae</taxon>
        <taxon>Desulfofundulus</taxon>
    </lineage>
</organism>
<dbReference type="Proteomes" id="UP000441717">
    <property type="component" value="Unassembled WGS sequence"/>
</dbReference>
<evidence type="ECO:0000313" key="2">
    <source>
        <dbReference type="EMBL" id="MQL51205.1"/>
    </source>
</evidence>
<name>A0A6N7IMJ9_9FIRM</name>
<protein>
    <submittedName>
        <fullName evidence="2">GNAT family N-acetyltransferase</fullName>
    </submittedName>
</protein>
<dbReference type="SUPFAM" id="SSF55729">
    <property type="entry name" value="Acyl-CoA N-acyltransferases (Nat)"/>
    <property type="match status" value="1"/>
</dbReference>
<keyword evidence="2" id="KW-0808">Transferase</keyword>
<dbReference type="InterPro" id="IPR024699">
    <property type="entry name" value="AcuA"/>
</dbReference>
<dbReference type="AlphaFoldDB" id="A0A6N7IMJ9"/>
<dbReference type="InterPro" id="IPR016181">
    <property type="entry name" value="Acyl_CoA_acyltransferase"/>
</dbReference>
<accession>A0A6N7IMJ9</accession>
<keyword evidence="3" id="KW-1185">Reference proteome</keyword>
<comment type="caution">
    <text evidence="2">The sequence shown here is derived from an EMBL/GenBank/DDBJ whole genome shotgun (WGS) entry which is preliminary data.</text>
</comment>
<gene>
    <name evidence="2" type="ORF">GFC01_02785</name>
</gene>
<dbReference type="InterPro" id="IPR000182">
    <property type="entry name" value="GNAT_dom"/>
</dbReference>
<dbReference type="GO" id="GO:0019152">
    <property type="term" value="F:acetoin dehydrogenase (NAD+) activity"/>
    <property type="evidence" value="ECO:0007669"/>
    <property type="project" value="InterPro"/>
</dbReference>
<dbReference type="EMBL" id="WHYR01000005">
    <property type="protein sequence ID" value="MQL51205.1"/>
    <property type="molecule type" value="Genomic_DNA"/>
</dbReference>
<feature type="domain" description="N-acetyltransferase" evidence="1">
    <location>
        <begin position="26"/>
        <end position="192"/>
    </location>
</feature>
<proteinExistence type="predicted"/>
<dbReference type="PIRSF" id="PIRSF021278">
    <property type="entry name" value="AcuA"/>
    <property type="match status" value="1"/>
</dbReference>
<evidence type="ECO:0000313" key="3">
    <source>
        <dbReference type="Proteomes" id="UP000441717"/>
    </source>
</evidence>
<dbReference type="PROSITE" id="PS51186">
    <property type="entry name" value="GNAT"/>
    <property type="match status" value="1"/>
</dbReference>
<evidence type="ECO:0000259" key="1">
    <source>
        <dbReference type="PROSITE" id="PS51186"/>
    </source>
</evidence>
<dbReference type="GO" id="GO:0045150">
    <property type="term" value="P:acetoin catabolic process"/>
    <property type="evidence" value="ECO:0007669"/>
    <property type="project" value="InterPro"/>
</dbReference>
<dbReference type="RefSeq" id="WP_152945134.1">
    <property type="nucleotide sequence ID" value="NZ_WHYR01000005.1"/>
</dbReference>
<sequence>MGVACYQLTNEYQVVTSHGVAFLEGPVSREYLEGLDFDQGLHNFRTPQKQKAALMEIAALPQGMVYIVRTDNRVIGYVSFLPPDPYSRWSKHPRVLELGAIEISPDWREYKLGRKLLQLAFTNPVMENYIVITIEFCWHWDLRNTGLDIWQYQKMLTKLFGSVGLEKVMTDDPDILEHMANVLMVRYGKRVPQEDIELFQKMLFMGKGVLYPR</sequence>
<dbReference type="OrthoDB" id="5416633at2"/>
<dbReference type="GO" id="GO:0016747">
    <property type="term" value="F:acyltransferase activity, transferring groups other than amino-acyl groups"/>
    <property type="evidence" value="ECO:0007669"/>
    <property type="project" value="InterPro"/>
</dbReference>
<dbReference type="CDD" id="cd04301">
    <property type="entry name" value="NAT_SF"/>
    <property type="match status" value="1"/>
</dbReference>
<dbReference type="Gene3D" id="3.40.630.30">
    <property type="match status" value="1"/>
</dbReference>
<reference evidence="2 3" key="1">
    <citation type="submission" date="2019-10" db="EMBL/GenBank/DDBJ databases">
        <title>Comparative genomics of sulfur disproportionating microorganisms.</title>
        <authorList>
            <person name="Ward L.M."/>
            <person name="Bertran E."/>
            <person name="Johnston D."/>
        </authorList>
    </citation>
    <scope>NUCLEOTIDE SEQUENCE [LARGE SCALE GENOMIC DNA]</scope>
    <source>
        <strain evidence="2 3">DSM 14055</strain>
    </source>
</reference>